<dbReference type="InterPro" id="IPR036396">
    <property type="entry name" value="Cyt_P450_sf"/>
</dbReference>
<evidence type="ECO:0000256" key="8">
    <source>
        <dbReference type="SAM" id="MobiDB-lite"/>
    </source>
</evidence>
<name>A0A9P4U270_9PEZI</name>
<dbReference type="InterPro" id="IPR002403">
    <property type="entry name" value="Cyt_P450_E_grp-IV"/>
</dbReference>
<dbReference type="OrthoDB" id="1470350at2759"/>
<dbReference type="InterPro" id="IPR001128">
    <property type="entry name" value="Cyt_P450"/>
</dbReference>
<comment type="caution">
    <text evidence="10">The sequence shown here is derived from an EMBL/GenBank/DDBJ whole genome shotgun (WGS) entry which is preliminary data.</text>
</comment>
<dbReference type="InterPro" id="IPR050121">
    <property type="entry name" value="Cytochrome_P450_monoxygenase"/>
</dbReference>
<evidence type="ECO:0000313" key="11">
    <source>
        <dbReference type="Proteomes" id="UP000800235"/>
    </source>
</evidence>
<keyword evidence="6 7" id="KW-0349">Heme</keyword>
<gene>
    <name evidence="10" type="ORF">EJ08DRAFT_657482</name>
</gene>
<dbReference type="SUPFAM" id="SSF48264">
    <property type="entry name" value="Cytochrome P450"/>
    <property type="match status" value="1"/>
</dbReference>
<dbReference type="GO" id="GO:0004497">
    <property type="term" value="F:monooxygenase activity"/>
    <property type="evidence" value="ECO:0007669"/>
    <property type="project" value="UniProtKB-KW"/>
</dbReference>
<feature type="binding site" description="axial binding residue" evidence="6">
    <location>
        <position position="451"/>
    </location>
    <ligand>
        <name>heme</name>
        <dbReference type="ChEBI" id="CHEBI:30413"/>
    </ligand>
    <ligandPart>
        <name>Fe</name>
        <dbReference type="ChEBI" id="CHEBI:18248"/>
    </ligandPart>
</feature>
<evidence type="ECO:0000256" key="2">
    <source>
        <dbReference type="ARBA" id="ARBA00010617"/>
    </source>
</evidence>
<dbReference type="Pfam" id="PF00067">
    <property type="entry name" value="p450"/>
    <property type="match status" value="1"/>
</dbReference>
<evidence type="ECO:0000256" key="6">
    <source>
        <dbReference type="PIRSR" id="PIRSR602403-1"/>
    </source>
</evidence>
<organism evidence="10 11">
    <name type="scientific">Tothia fuscella</name>
    <dbReference type="NCBI Taxonomy" id="1048955"/>
    <lineage>
        <taxon>Eukaryota</taxon>
        <taxon>Fungi</taxon>
        <taxon>Dikarya</taxon>
        <taxon>Ascomycota</taxon>
        <taxon>Pezizomycotina</taxon>
        <taxon>Dothideomycetes</taxon>
        <taxon>Pleosporomycetidae</taxon>
        <taxon>Venturiales</taxon>
        <taxon>Cylindrosympodiaceae</taxon>
        <taxon>Tothia</taxon>
    </lineage>
</organism>
<sequence length="506" mass="56541">MLPNLELAQWVTPLNAVGFIAVYIALKLINALYLSPLRHIPGPLFAKSSGLYTFYMDMAGCRAKTIASVHQKYGPVVQIGPSEVCFDTMDAIDAIYGPQSECIKAKWYDSVTRDGVFKIRNIADHRHRRKQISRGFSPATANELEPSTVSLVQKFIGIIEEQRQKGAMEMRHWFRMLVFDLAGVAFVGESNGALQSEKIPQFVLDMDNAFLIWDLEGRFPLLMWFIERLPIKSLQHFLNGTNRLYDYSTAAFEKYIGLYGRNPDRKDIVSKLVQKPTTGVEGLSDDLIKCEIANLTFAATDTTSVVLSYLFWELALNPELQSQLRAELQSPSEAPDSGVPAHQSLVKLPLLNAIIQETMRKHSPIAMGLLRETPPSGSNIGDYFIPGETVVSMSTMLAHKNPTHFPDPNSFKPSRWMSDKSDPASPDSEASGGTEAMKKLYMPFGKGRHKCAGQAMALVTMRIIVAALVLKYGVRLAKDAKVEDMDWDDHFLIILKRGCFLDFTPV</sequence>
<dbReference type="PANTHER" id="PTHR24305:SF96">
    <property type="entry name" value="CYTOCHROME P450 MONOOXYGENASE STCB-RELATED"/>
    <property type="match status" value="1"/>
</dbReference>
<keyword evidence="7" id="KW-0503">Monooxygenase</keyword>
<evidence type="ECO:0000256" key="1">
    <source>
        <dbReference type="ARBA" id="ARBA00001971"/>
    </source>
</evidence>
<evidence type="ECO:0000256" key="7">
    <source>
        <dbReference type="RuleBase" id="RU000461"/>
    </source>
</evidence>
<evidence type="ECO:0000313" key="10">
    <source>
        <dbReference type="EMBL" id="KAF2434256.1"/>
    </source>
</evidence>
<dbReference type="EMBL" id="MU007017">
    <property type="protein sequence ID" value="KAF2434256.1"/>
    <property type="molecule type" value="Genomic_DNA"/>
</dbReference>
<keyword evidence="9" id="KW-0472">Membrane</keyword>
<dbReference type="GO" id="GO:0016705">
    <property type="term" value="F:oxidoreductase activity, acting on paired donors, with incorporation or reduction of molecular oxygen"/>
    <property type="evidence" value="ECO:0007669"/>
    <property type="project" value="InterPro"/>
</dbReference>
<dbReference type="InterPro" id="IPR017972">
    <property type="entry name" value="Cyt_P450_CS"/>
</dbReference>
<dbReference type="GO" id="GO:0005506">
    <property type="term" value="F:iron ion binding"/>
    <property type="evidence" value="ECO:0007669"/>
    <property type="project" value="InterPro"/>
</dbReference>
<dbReference type="PROSITE" id="PS00086">
    <property type="entry name" value="CYTOCHROME_P450"/>
    <property type="match status" value="1"/>
</dbReference>
<dbReference type="Proteomes" id="UP000800235">
    <property type="component" value="Unassembled WGS sequence"/>
</dbReference>
<keyword evidence="5 6" id="KW-0408">Iron</keyword>
<protein>
    <submittedName>
        <fullName evidence="10">Pisatin demethylase</fullName>
    </submittedName>
</protein>
<feature type="transmembrane region" description="Helical" evidence="9">
    <location>
        <begin position="12"/>
        <end position="34"/>
    </location>
</feature>
<dbReference type="PRINTS" id="PR00385">
    <property type="entry name" value="P450"/>
</dbReference>
<dbReference type="PRINTS" id="PR00465">
    <property type="entry name" value="EP450IV"/>
</dbReference>
<evidence type="ECO:0000256" key="5">
    <source>
        <dbReference type="ARBA" id="ARBA00023004"/>
    </source>
</evidence>
<feature type="region of interest" description="Disordered" evidence="8">
    <location>
        <begin position="403"/>
        <end position="433"/>
    </location>
</feature>
<keyword evidence="11" id="KW-1185">Reference proteome</keyword>
<dbReference type="AlphaFoldDB" id="A0A9P4U270"/>
<evidence type="ECO:0000256" key="9">
    <source>
        <dbReference type="SAM" id="Phobius"/>
    </source>
</evidence>
<dbReference type="PANTHER" id="PTHR24305">
    <property type="entry name" value="CYTOCHROME P450"/>
    <property type="match status" value="1"/>
</dbReference>
<dbReference type="GO" id="GO:0020037">
    <property type="term" value="F:heme binding"/>
    <property type="evidence" value="ECO:0007669"/>
    <property type="project" value="InterPro"/>
</dbReference>
<keyword evidence="4 7" id="KW-0560">Oxidoreductase</keyword>
<evidence type="ECO:0000256" key="3">
    <source>
        <dbReference type="ARBA" id="ARBA00022723"/>
    </source>
</evidence>
<keyword evidence="9" id="KW-0812">Transmembrane</keyword>
<accession>A0A9P4U270</accession>
<comment type="cofactor">
    <cofactor evidence="1 6">
        <name>heme</name>
        <dbReference type="ChEBI" id="CHEBI:30413"/>
    </cofactor>
</comment>
<reference evidence="10" key="1">
    <citation type="journal article" date="2020" name="Stud. Mycol.">
        <title>101 Dothideomycetes genomes: a test case for predicting lifestyles and emergence of pathogens.</title>
        <authorList>
            <person name="Haridas S."/>
            <person name="Albert R."/>
            <person name="Binder M."/>
            <person name="Bloem J."/>
            <person name="Labutti K."/>
            <person name="Salamov A."/>
            <person name="Andreopoulos B."/>
            <person name="Baker S."/>
            <person name="Barry K."/>
            <person name="Bills G."/>
            <person name="Bluhm B."/>
            <person name="Cannon C."/>
            <person name="Castanera R."/>
            <person name="Culley D."/>
            <person name="Daum C."/>
            <person name="Ezra D."/>
            <person name="Gonzalez J."/>
            <person name="Henrissat B."/>
            <person name="Kuo A."/>
            <person name="Liang C."/>
            <person name="Lipzen A."/>
            <person name="Lutzoni F."/>
            <person name="Magnuson J."/>
            <person name="Mondo S."/>
            <person name="Nolan M."/>
            <person name="Ohm R."/>
            <person name="Pangilinan J."/>
            <person name="Park H.-J."/>
            <person name="Ramirez L."/>
            <person name="Alfaro M."/>
            <person name="Sun H."/>
            <person name="Tritt A."/>
            <person name="Yoshinaga Y."/>
            <person name="Zwiers L.-H."/>
            <person name="Turgeon B."/>
            <person name="Goodwin S."/>
            <person name="Spatafora J."/>
            <person name="Crous P."/>
            <person name="Grigoriev I."/>
        </authorList>
    </citation>
    <scope>NUCLEOTIDE SEQUENCE</scope>
    <source>
        <strain evidence="10">CBS 130266</strain>
    </source>
</reference>
<keyword evidence="9" id="KW-1133">Transmembrane helix</keyword>
<keyword evidence="3 6" id="KW-0479">Metal-binding</keyword>
<evidence type="ECO:0000256" key="4">
    <source>
        <dbReference type="ARBA" id="ARBA00023002"/>
    </source>
</evidence>
<dbReference type="Gene3D" id="1.10.630.10">
    <property type="entry name" value="Cytochrome P450"/>
    <property type="match status" value="1"/>
</dbReference>
<proteinExistence type="inferred from homology"/>
<comment type="similarity">
    <text evidence="2 7">Belongs to the cytochrome P450 family.</text>
</comment>